<dbReference type="Proteomes" id="UP000198960">
    <property type="component" value="Unassembled WGS sequence"/>
</dbReference>
<reference evidence="7" key="1">
    <citation type="submission" date="2016-10" db="EMBL/GenBank/DDBJ databases">
        <authorList>
            <person name="Varghese N."/>
            <person name="Submissions S."/>
        </authorList>
    </citation>
    <scope>NUCLEOTIDE SEQUENCE [LARGE SCALE GENOMIC DNA]</scope>
    <source>
        <strain evidence="7">DSM 45413</strain>
    </source>
</reference>
<keyword evidence="7" id="KW-1185">Reference proteome</keyword>
<comment type="similarity">
    <text evidence="1 4">Belongs to the enoyl-CoA hydratase/isomerase family.</text>
</comment>
<dbReference type="STRING" id="673521.SAMN05660991_00649"/>
<proteinExistence type="inferred from homology"/>
<sequence>MSAPDTTAAEPEVLVEQQGAVLVVTINRPRAKNSINTAAAQLIGAAMDRLDTDPGLFVGVITGTGGVFSAGMDLKAFLAGEKPEVPGRGFAGLVERPPTTPLIAAVEGPALAGGFEIALACDLIVAAEDAFFGLPEVKRGLLAGGGGLLRLPVKAGLPKATEWALTGDRVSAADAHAAGLVNRLVPPGRALAAALELAQQIAGNGPLAVQGTKRILAEGPGWPAAEAFARQWEIYEPIRSSADAQEGARAFTEKREPRWQGR</sequence>
<dbReference type="InterPro" id="IPR029045">
    <property type="entry name" value="ClpP/crotonase-like_dom_sf"/>
</dbReference>
<evidence type="ECO:0000256" key="3">
    <source>
        <dbReference type="ARBA" id="ARBA00023239"/>
    </source>
</evidence>
<dbReference type="RefSeq" id="WP_091940148.1">
    <property type="nucleotide sequence ID" value="NZ_FOEE01000002.1"/>
</dbReference>
<keyword evidence="3" id="KW-0456">Lyase</keyword>
<dbReference type="NCBIfam" id="NF006100">
    <property type="entry name" value="PRK08252.1"/>
    <property type="match status" value="1"/>
</dbReference>
<evidence type="ECO:0000256" key="2">
    <source>
        <dbReference type="ARBA" id="ARBA00023098"/>
    </source>
</evidence>
<dbReference type="OrthoDB" id="8452484at2"/>
<keyword evidence="2" id="KW-0443">Lipid metabolism</keyword>
<dbReference type="AlphaFoldDB" id="A0A1H8QKI6"/>
<evidence type="ECO:0000256" key="4">
    <source>
        <dbReference type="RuleBase" id="RU003707"/>
    </source>
</evidence>
<evidence type="ECO:0000256" key="5">
    <source>
        <dbReference type="SAM" id="MobiDB-lite"/>
    </source>
</evidence>
<evidence type="ECO:0000313" key="7">
    <source>
        <dbReference type="Proteomes" id="UP000198960"/>
    </source>
</evidence>
<organism evidence="6 7">
    <name type="scientific">Trujillonella endophytica</name>
    <dbReference type="NCBI Taxonomy" id="673521"/>
    <lineage>
        <taxon>Bacteria</taxon>
        <taxon>Bacillati</taxon>
        <taxon>Actinomycetota</taxon>
        <taxon>Actinomycetes</taxon>
        <taxon>Geodermatophilales</taxon>
        <taxon>Geodermatophilaceae</taxon>
        <taxon>Trujillonella</taxon>
    </lineage>
</organism>
<dbReference type="Gene3D" id="1.10.12.10">
    <property type="entry name" value="Lyase 2-enoyl-coa Hydratase, Chain A, domain 2"/>
    <property type="match status" value="1"/>
</dbReference>
<dbReference type="SUPFAM" id="SSF52096">
    <property type="entry name" value="ClpP/crotonase"/>
    <property type="match status" value="1"/>
</dbReference>
<feature type="compositionally biased region" description="Basic and acidic residues" evidence="5">
    <location>
        <begin position="251"/>
        <end position="262"/>
    </location>
</feature>
<dbReference type="Gene3D" id="3.90.226.10">
    <property type="entry name" value="2-enoyl-CoA Hydratase, Chain A, domain 1"/>
    <property type="match status" value="1"/>
</dbReference>
<dbReference type="GO" id="GO:0006635">
    <property type="term" value="P:fatty acid beta-oxidation"/>
    <property type="evidence" value="ECO:0007669"/>
    <property type="project" value="TreeGrafter"/>
</dbReference>
<feature type="region of interest" description="Disordered" evidence="5">
    <location>
        <begin position="241"/>
        <end position="262"/>
    </location>
</feature>
<dbReference type="EMBL" id="FOEE01000002">
    <property type="protein sequence ID" value="SEO54531.1"/>
    <property type="molecule type" value="Genomic_DNA"/>
</dbReference>
<name>A0A1H8QKI6_9ACTN</name>
<protein>
    <submittedName>
        <fullName evidence="6">Enoyl-CoA hydratase</fullName>
    </submittedName>
</protein>
<dbReference type="InterPro" id="IPR014748">
    <property type="entry name" value="Enoyl-CoA_hydra_C"/>
</dbReference>
<accession>A0A1H8QKI6</accession>
<dbReference type="CDD" id="cd06558">
    <property type="entry name" value="crotonase-like"/>
    <property type="match status" value="1"/>
</dbReference>
<dbReference type="PANTHER" id="PTHR11941:SF169">
    <property type="entry name" value="(7AS)-7A-METHYL-1,5-DIOXO-2,3,5,6,7,7A-HEXAHYDRO-1H-INDENE-CARBOXYL-COA HYDROLASE"/>
    <property type="match status" value="1"/>
</dbReference>
<evidence type="ECO:0000256" key="1">
    <source>
        <dbReference type="ARBA" id="ARBA00005254"/>
    </source>
</evidence>
<dbReference type="InterPro" id="IPR001753">
    <property type="entry name" value="Enoyl-CoA_hydra/iso"/>
</dbReference>
<dbReference type="InterPro" id="IPR018376">
    <property type="entry name" value="Enoyl-CoA_hyd/isom_CS"/>
</dbReference>
<evidence type="ECO:0000313" key="6">
    <source>
        <dbReference type="EMBL" id="SEO54531.1"/>
    </source>
</evidence>
<dbReference type="Pfam" id="PF00378">
    <property type="entry name" value="ECH_1"/>
    <property type="match status" value="1"/>
</dbReference>
<gene>
    <name evidence="6" type="ORF">SAMN05660991_00649</name>
</gene>
<dbReference type="PROSITE" id="PS00166">
    <property type="entry name" value="ENOYL_COA_HYDRATASE"/>
    <property type="match status" value="1"/>
</dbReference>
<dbReference type="PANTHER" id="PTHR11941">
    <property type="entry name" value="ENOYL-COA HYDRATASE-RELATED"/>
    <property type="match status" value="1"/>
</dbReference>
<dbReference type="GO" id="GO:0016829">
    <property type="term" value="F:lyase activity"/>
    <property type="evidence" value="ECO:0007669"/>
    <property type="project" value="UniProtKB-KW"/>
</dbReference>